<gene>
    <name evidence="1" type="ORF">EIY87_09180</name>
</gene>
<organism evidence="1 2">
    <name type="scientific">Amycolatopsis eburnea</name>
    <dbReference type="NCBI Taxonomy" id="2267691"/>
    <lineage>
        <taxon>Bacteria</taxon>
        <taxon>Bacillati</taxon>
        <taxon>Actinomycetota</taxon>
        <taxon>Actinomycetes</taxon>
        <taxon>Pseudonocardiales</taxon>
        <taxon>Pseudonocardiaceae</taxon>
        <taxon>Amycolatopsis</taxon>
    </lineage>
</organism>
<dbReference type="RefSeq" id="WP_125307229.1">
    <property type="nucleotide sequence ID" value="NZ_RSEC01000032.1"/>
</dbReference>
<keyword evidence="2" id="KW-1185">Reference proteome</keyword>
<comment type="caution">
    <text evidence="1">The sequence shown here is derived from an EMBL/GenBank/DDBJ whole genome shotgun (WGS) entry which is preliminary data.</text>
</comment>
<reference evidence="1 2" key="1">
    <citation type="submission" date="2018-12" db="EMBL/GenBank/DDBJ databases">
        <title>Amycolatopsis eburnea sp. nov. actinomycete associate with arbuscular mycorrhiza fungal spore.</title>
        <authorList>
            <person name="Lumyong S."/>
            <person name="Chaiya L."/>
        </authorList>
    </citation>
    <scope>NUCLEOTIDE SEQUENCE [LARGE SCALE GENOMIC DNA]</scope>
    <source>
        <strain evidence="1 2">GLM-1</strain>
    </source>
</reference>
<evidence type="ECO:0000313" key="2">
    <source>
        <dbReference type="Proteomes" id="UP000267081"/>
    </source>
</evidence>
<evidence type="ECO:0000313" key="1">
    <source>
        <dbReference type="EMBL" id="RSD21979.1"/>
    </source>
</evidence>
<name>A0A3R9E3K0_9PSEU</name>
<accession>A0A3R9E3K0</accession>
<dbReference type="Proteomes" id="UP000267081">
    <property type="component" value="Unassembled WGS sequence"/>
</dbReference>
<protein>
    <submittedName>
        <fullName evidence="1">Uncharacterized protein</fullName>
    </submittedName>
</protein>
<dbReference type="AlphaFoldDB" id="A0A3R9E3K0"/>
<sequence>MIPKTDVALTPAERARWELTKAAAALVRDHGVSPDLVMLDAREGCDHAANYLRRRKELGL</sequence>
<proteinExistence type="predicted"/>
<dbReference type="EMBL" id="RSEC01000032">
    <property type="protein sequence ID" value="RSD21979.1"/>
    <property type="molecule type" value="Genomic_DNA"/>
</dbReference>